<reference evidence="1 2" key="1">
    <citation type="submission" date="2017-04" db="EMBL/GenBank/DDBJ databases">
        <title>Novel microbial lineages endemic to geothermal iron-oxide mats fill important gaps in the evolutionary history of Archaea.</title>
        <authorList>
            <person name="Jay Z.J."/>
            <person name="Beam J.P."/>
            <person name="Dlakic M."/>
            <person name="Rusch D.B."/>
            <person name="Kozubal M.A."/>
            <person name="Inskeep W.P."/>
        </authorList>
    </citation>
    <scope>NUCLEOTIDE SEQUENCE [LARGE SCALE GENOMIC DNA]</scope>
    <source>
        <strain evidence="1">ECH_B_SAG-G16</strain>
    </source>
</reference>
<accession>A0A2R6C4U4</accession>
<dbReference type="AlphaFoldDB" id="A0A2R6C4U4"/>
<proteinExistence type="predicted"/>
<comment type="caution">
    <text evidence="1">The sequence shown here is derived from an EMBL/GenBank/DDBJ whole genome shotgun (WGS) entry which is preliminary data.</text>
</comment>
<dbReference type="EMBL" id="NEXO01000004">
    <property type="protein sequence ID" value="PSO05919.1"/>
    <property type="molecule type" value="Genomic_DNA"/>
</dbReference>
<name>A0A2R6C4U4_9ARCH</name>
<evidence type="ECO:0000313" key="1">
    <source>
        <dbReference type="EMBL" id="PSO05919.1"/>
    </source>
</evidence>
<organism evidence="1 2">
    <name type="scientific">Candidatus Marsarchaeota G2 archaeon ECH_B_SAG-G16</name>
    <dbReference type="NCBI Taxonomy" id="1978167"/>
    <lineage>
        <taxon>Archaea</taxon>
        <taxon>Candidatus Marsarchaeota</taxon>
        <taxon>Candidatus Marsarchaeota group 2</taxon>
    </lineage>
</organism>
<protein>
    <submittedName>
        <fullName evidence="1">Uncharacterized protein</fullName>
    </submittedName>
</protein>
<evidence type="ECO:0000313" key="2">
    <source>
        <dbReference type="Proteomes" id="UP000241886"/>
    </source>
</evidence>
<gene>
    <name evidence="1" type="ORF">B9Q13_00250</name>
</gene>
<dbReference type="Proteomes" id="UP000241886">
    <property type="component" value="Unassembled WGS sequence"/>
</dbReference>
<sequence>MCAQSGKDDSKDEQHFAKARYDAEKARALMPACPKTHEWGLLPKNSNLGGVRITVLHAFHRY</sequence>